<keyword evidence="6" id="KW-1185">Reference proteome</keyword>
<dbReference type="InterPro" id="IPR046347">
    <property type="entry name" value="bZIP_sf"/>
</dbReference>
<protein>
    <recommendedName>
        <fullName evidence="4">BZIP domain-containing protein</fullName>
    </recommendedName>
</protein>
<dbReference type="CDD" id="cd14686">
    <property type="entry name" value="bZIP"/>
    <property type="match status" value="1"/>
</dbReference>
<feature type="compositionally biased region" description="Basic and acidic residues" evidence="3">
    <location>
        <begin position="486"/>
        <end position="513"/>
    </location>
</feature>
<dbReference type="Gene3D" id="1.20.5.170">
    <property type="match status" value="1"/>
</dbReference>
<evidence type="ECO:0000256" key="1">
    <source>
        <dbReference type="ARBA" id="ARBA00004123"/>
    </source>
</evidence>
<evidence type="ECO:0000256" key="2">
    <source>
        <dbReference type="SAM" id="Coils"/>
    </source>
</evidence>
<evidence type="ECO:0000259" key="4">
    <source>
        <dbReference type="Pfam" id="PF07716"/>
    </source>
</evidence>
<feature type="compositionally biased region" description="Basic and acidic residues" evidence="3">
    <location>
        <begin position="462"/>
        <end position="474"/>
    </location>
</feature>
<proteinExistence type="predicted"/>
<dbReference type="Gene3D" id="3.80.10.10">
    <property type="entry name" value="Ribonuclease Inhibitor"/>
    <property type="match status" value="1"/>
</dbReference>
<accession>A0AAV5MNC4</accession>
<feature type="domain" description="BZIP" evidence="4">
    <location>
        <begin position="87"/>
        <end position="123"/>
    </location>
</feature>
<dbReference type="SUPFAM" id="SSF52058">
    <property type="entry name" value="L domain-like"/>
    <property type="match status" value="1"/>
</dbReference>
<dbReference type="PANTHER" id="PTHR47186:SF54">
    <property type="entry name" value="DISEASE RESISTANCE RPP13-LIKE PROTEIN 4"/>
    <property type="match status" value="1"/>
</dbReference>
<feature type="compositionally biased region" description="Basic and acidic residues" evidence="3">
    <location>
        <begin position="422"/>
        <end position="451"/>
    </location>
</feature>
<dbReference type="InterPro" id="IPR032675">
    <property type="entry name" value="LRR_dom_sf"/>
</dbReference>
<dbReference type="GO" id="GO:0003700">
    <property type="term" value="F:DNA-binding transcription factor activity"/>
    <property type="evidence" value="ECO:0007669"/>
    <property type="project" value="InterPro"/>
</dbReference>
<comment type="subcellular location">
    <subcellularLocation>
        <location evidence="1">Nucleus</location>
    </subcellularLocation>
</comment>
<evidence type="ECO:0000313" key="6">
    <source>
        <dbReference type="Proteomes" id="UP001054252"/>
    </source>
</evidence>
<reference evidence="5 6" key="1">
    <citation type="journal article" date="2021" name="Commun. Biol.">
        <title>The genome of Shorea leprosula (Dipterocarpaceae) highlights the ecological relevance of drought in aseasonal tropical rainforests.</title>
        <authorList>
            <person name="Ng K.K.S."/>
            <person name="Kobayashi M.J."/>
            <person name="Fawcett J.A."/>
            <person name="Hatakeyama M."/>
            <person name="Paape T."/>
            <person name="Ng C.H."/>
            <person name="Ang C.C."/>
            <person name="Tnah L.H."/>
            <person name="Lee C.T."/>
            <person name="Nishiyama T."/>
            <person name="Sese J."/>
            <person name="O'Brien M.J."/>
            <person name="Copetti D."/>
            <person name="Mohd Noor M.I."/>
            <person name="Ong R.C."/>
            <person name="Putra M."/>
            <person name="Sireger I.Z."/>
            <person name="Indrioko S."/>
            <person name="Kosugi Y."/>
            <person name="Izuno A."/>
            <person name="Isagi Y."/>
            <person name="Lee S.L."/>
            <person name="Shimizu K.K."/>
        </authorList>
    </citation>
    <scope>NUCLEOTIDE SEQUENCE [LARGE SCALE GENOMIC DNA]</scope>
    <source>
        <strain evidence="5">214</strain>
    </source>
</reference>
<organism evidence="5 6">
    <name type="scientific">Rubroshorea leprosula</name>
    <dbReference type="NCBI Taxonomy" id="152421"/>
    <lineage>
        <taxon>Eukaryota</taxon>
        <taxon>Viridiplantae</taxon>
        <taxon>Streptophyta</taxon>
        <taxon>Embryophyta</taxon>
        <taxon>Tracheophyta</taxon>
        <taxon>Spermatophyta</taxon>
        <taxon>Magnoliopsida</taxon>
        <taxon>eudicotyledons</taxon>
        <taxon>Gunneridae</taxon>
        <taxon>Pentapetalae</taxon>
        <taxon>rosids</taxon>
        <taxon>malvids</taxon>
        <taxon>Malvales</taxon>
        <taxon>Dipterocarpaceae</taxon>
        <taxon>Rubroshorea</taxon>
    </lineage>
</organism>
<dbReference type="GO" id="GO:0005634">
    <property type="term" value="C:nucleus"/>
    <property type="evidence" value="ECO:0007669"/>
    <property type="project" value="UniProtKB-SubCell"/>
</dbReference>
<feature type="compositionally biased region" description="Polar residues" evidence="3">
    <location>
        <begin position="47"/>
        <end position="61"/>
    </location>
</feature>
<dbReference type="InterPro" id="IPR004827">
    <property type="entry name" value="bZIP"/>
</dbReference>
<dbReference type="AlphaFoldDB" id="A0AAV5MNC4"/>
<dbReference type="EMBL" id="BPVZ01000503">
    <property type="protein sequence ID" value="GKV51488.1"/>
    <property type="molecule type" value="Genomic_DNA"/>
</dbReference>
<name>A0AAV5MNC4_9ROSI</name>
<comment type="caution">
    <text evidence="5">The sequence shown here is derived from an EMBL/GenBank/DDBJ whole genome shotgun (WGS) entry which is preliminary data.</text>
</comment>
<evidence type="ECO:0000313" key="5">
    <source>
        <dbReference type="EMBL" id="GKV51488.1"/>
    </source>
</evidence>
<feature type="coiled-coil region" evidence="2">
    <location>
        <begin position="89"/>
        <end position="169"/>
    </location>
</feature>
<dbReference type="PANTHER" id="PTHR47186">
    <property type="entry name" value="LEUCINE-RICH REPEAT-CONTAINING PROTEIN 57"/>
    <property type="match status" value="1"/>
</dbReference>
<sequence>MPILYFLHLLKVDTKKWLTMELVASGFLLTPKFCFLEQHHVFSSGSNNLISETVGEPQQQGGKRKTAKISEADQPAYKKGKSIKDAEYRERKKEKYLKLEEENNALKSENQELKREIEQLKSENVTLGSQLKITDLERQNEVLKLENQLLNVKNEKKDIERDLEIAIQNQMAQPEQHPIYNQMAQSGQPHFYHQLAQPGQLLPHNQLALPAQPFNDGLVPQQESESRISGSPPKLGQRLFPNIVQPEEAFSKTNSSSTMLPLSSEPRLEQSAYCKELFQFEEISEISPSFFCQMYNLKIVKLSGCRKLKELPVSIGLLKKLTYVDICDCSLLDQMPKQLASLSELRVLKGFVISDHVKSCSLDDLTALKKLEKLSISIIHKYDFREQLSTAIPKFENLKKLQIAWGGAKLTAGAEEEESEELSSRKKPTDDEKKQKKIAEKRRENRTKDSDAAQSTVANQYKQKEIKEDRRNKSDAVQSTINMGKAENEIKPVKERSTKIAGAEKGDGSKDNTKPWGIKHFKKSMSTLLHFASTATNSWL</sequence>
<feature type="region of interest" description="Disordered" evidence="3">
    <location>
        <begin position="414"/>
        <end position="515"/>
    </location>
</feature>
<gene>
    <name evidence="5" type="ORF">SLEP1_g58138</name>
</gene>
<dbReference type="SUPFAM" id="SSF57959">
    <property type="entry name" value="Leucine zipper domain"/>
    <property type="match status" value="1"/>
</dbReference>
<dbReference type="Proteomes" id="UP001054252">
    <property type="component" value="Unassembled WGS sequence"/>
</dbReference>
<feature type="region of interest" description="Disordered" evidence="3">
    <location>
        <begin position="47"/>
        <end position="81"/>
    </location>
</feature>
<dbReference type="Pfam" id="PF07716">
    <property type="entry name" value="bZIP_2"/>
    <property type="match status" value="1"/>
</dbReference>
<keyword evidence="2" id="KW-0175">Coiled coil</keyword>
<feature type="compositionally biased region" description="Polar residues" evidence="3">
    <location>
        <begin position="452"/>
        <end position="461"/>
    </location>
</feature>
<evidence type="ECO:0000256" key="3">
    <source>
        <dbReference type="SAM" id="MobiDB-lite"/>
    </source>
</evidence>